<proteinExistence type="predicted"/>
<name>A0A4Y8MSI0_9BURK</name>
<evidence type="ECO:0000313" key="2">
    <source>
        <dbReference type="Proteomes" id="UP000297385"/>
    </source>
</evidence>
<gene>
    <name evidence="1" type="ORF">E2553_26145</name>
</gene>
<dbReference type="AlphaFoldDB" id="A0A4Y8MSI0"/>
<comment type="caution">
    <text evidence="1">The sequence shown here is derived from an EMBL/GenBank/DDBJ whole genome shotgun (WGS) entry which is preliminary data.</text>
</comment>
<protein>
    <submittedName>
        <fullName evidence="1">Arylsulfatase</fullName>
    </submittedName>
</protein>
<accession>A0A4Y8MSI0</accession>
<reference evidence="1 2" key="1">
    <citation type="submission" date="2019-03" db="EMBL/GenBank/DDBJ databases">
        <title>Complete Genome Sequence of Paraburkholderia dipogonis ICMP 19430T, a Nitrogen-fixing Symbiont of the South African Invasive Legume Dipogon lignosus in New Zealand.</title>
        <authorList>
            <person name="De Meyer S.E."/>
        </authorList>
    </citation>
    <scope>NUCLEOTIDE SEQUENCE [LARGE SCALE GENOMIC DNA]</scope>
    <source>
        <strain evidence="1 2">ICMP 19430</strain>
    </source>
</reference>
<organism evidence="1 2">
    <name type="scientific">Paraburkholderia dipogonis</name>
    <dbReference type="NCBI Taxonomy" id="1211383"/>
    <lineage>
        <taxon>Bacteria</taxon>
        <taxon>Pseudomonadati</taxon>
        <taxon>Pseudomonadota</taxon>
        <taxon>Betaproteobacteria</taxon>
        <taxon>Burkholderiales</taxon>
        <taxon>Burkholderiaceae</taxon>
        <taxon>Paraburkholderia</taxon>
    </lineage>
</organism>
<dbReference type="EMBL" id="SNVI01000002">
    <property type="protein sequence ID" value="TFE40263.1"/>
    <property type="molecule type" value="Genomic_DNA"/>
</dbReference>
<dbReference type="RefSeq" id="WP_134462088.1">
    <property type="nucleotide sequence ID" value="NZ_JBHMFL010000179.1"/>
</dbReference>
<sequence>MRISFLHTMDGNRQVFEQAAETLGLRAEDLHHEVRADLREAVDRTKAFTDELRAQTNQRLLALAADSDAVILTCATLGPAVADIKSPPVPIVRADVALAAATAEVGGRIVVLCAAESAIEATRKLFAEHAGKSAASVEVVHVGHVWALFKAGDIRACLAATASSADAAYEAGATVVAFAHPWMAAAAGLVQKGRRPLDSPSAALHAATQRFNERSRHA</sequence>
<dbReference type="GeneID" id="97303368"/>
<evidence type="ECO:0000313" key="1">
    <source>
        <dbReference type="EMBL" id="TFE40263.1"/>
    </source>
</evidence>
<dbReference type="Proteomes" id="UP000297385">
    <property type="component" value="Unassembled WGS sequence"/>
</dbReference>